<evidence type="ECO:0000256" key="7">
    <source>
        <dbReference type="PROSITE-ProRule" id="PRU00339"/>
    </source>
</evidence>
<dbReference type="InterPro" id="IPR051727">
    <property type="entry name" value="DnaJ_C3_Co-chaperones"/>
</dbReference>
<feature type="region of interest" description="Disordered" evidence="8">
    <location>
        <begin position="467"/>
        <end position="491"/>
    </location>
</feature>
<comment type="caution">
    <text evidence="11">The sequence shown here is derived from an EMBL/GenBank/DDBJ whole genome shotgun (WGS) entry which is preliminary data.</text>
</comment>
<dbReference type="EMBL" id="JAEPQZ010000010">
    <property type="protein sequence ID" value="KAG2176221.1"/>
    <property type="molecule type" value="Genomic_DNA"/>
</dbReference>
<evidence type="ECO:0000313" key="12">
    <source>
        <dbReference type="Proteomes" id="UP000654370"/>
    </source>
</evidence>
<feature type="signal peptide" evidence="9">
    <location>
        <begin position="1"/>
        <end position="23"/>
    </location>
</feature>
<evidence type="ECO:0000256" key="3">
    <source>
        <dbReference type="ARBA" id="ARBA00022737"/>
    </source>
</evidence>
<dbReference type="PRINTS" id="PR00625">
    <property type="entry name" value="JDOMAIN"/>
</dbReference>
<keyword evidence="5" id="KW-0256">Endoplasmic reticulum</keyword>
<reference evidence="11" key="1">
    <citation type="submission" date="2020-12" db="EMBL/GenBank/DDBJ databases">
        <title>Metabolic potential, ecology and presence of endohyphal bacteria is reflected in genomic diversity of Mucoromycotina.</title>
        <authorList>
            <person name="Muszewska A."/>
            <person name="Okrasinska A."/>
            <person name="Steczkiewicz K."/>
            <person name="Drgas O."/>
            <person name="Orlowska M."/>
            <person name="Perlinska-Lenart U."/>
            <person name="Aleksandrzak-Piekarczyk T."/>
            <person name="Szatraj K."/>
            <person name="Zielenkiewicz U."/>
            <person name="Pilsyk S."/>
            <person name="Malc E."/>
            <person name="Mieczkowski P."/>
            <person name="Kruszewska J.S."/>
            <person name="Biernat P."/>
            <person name="Pawlowska J."/>
        </authorList>
    </citation>
    <scope>NUCLEOTIDE SEQUENCE</scope>
    <source>
        <strain evidence="11">WA0000067209</strain>
    </source>
</reference>
<name>A0A8H7PN42_MORIS</name>
<sequence length="520" mass="58077">MSRVPEQAACLIPLLLPVGSVIASEKTTQQYLDDGNRFLVSGKYNEALSSFDEAISKDPANYISYYRRAATYLSLGRNNAALEDFSKILTIKPDFDQALMQRAKIYAKEGNLKLAKMDLETYLQHRPSDTDAIALMAAVEKAKSELELAKKAVDAKDYEQCVQLLSSVVSTAPQSTNVRLLRAGCHIAKGEIDEAVGDLTLAAKLSPSNHDILLKLASINYFSLYEPQGALGHVKKCLHYDPEQKECKKMFRRLKKLDKSINGAVADMEQNKFVAASKKLVGEGGVIAEVDEEVAKLEEVLDAAGRMPRRLNAKLYNMACKIYGERKDAKNIKKWCSATLDMDENDIDALLYLGQDAIDEEDYEKAVRHLSKAQELSGGQNSKVREKLGNAQMLLKRSKTKDYYKILDVSKSADKREIKKAYRKLAQEWHPDKYTGELEKDEVERKMAEINQAYEVLYDDDLRQKYDMGQDPFDPQGGQDGGYQHHGGNPFGGFPHGFPFGDFSGGGGGGGQQYSFKMHF</sequence>
<dbReference type="OrthoDB" id="1726119at2759"/>
<dbReference type="SUPFAM" id="SSF48452">
    <property type="entry name" value="TPR-like"/>
    <property type="match status" value="2"/>
</dbReference>
<dbReference type="PANTHER" id="PTHR44140">
    <property type="entry name" value="LD25575P"/>
    <property type="match status" value="1"/>
</dbReference>
<evidence type="ECO:0000256" key="5">
    <source>
        <dbReference type="ARBA" id="ARBA00022824"/>
    </source>
</evidence>
<dbReference type="PROSITE" id="PS50005">
    <property type="entry name" value="TPR"/>
    <property type="match status" value="2"/>
</dbReference>
<dbReference type="SMART" id="SM00028">
    <property type="entry name" value="TPR"/>
    <property type="match status" value="7"/>
</dbReference>
<dbReference type="InterPro" id="IPR036869">
    <property type="entry name" value="J_dom_sf"/>
</dbReference>
<keyword evidence="4 7" id="KW-0802">TPR repeat</keyword>
<dbReference type="PROSITE" id="PS50076">
    <property type="entry name" value="DNAJ_2"/>
    <property type="match status" value="1"/>
</dbReference>
<evidence type="ECO:0000256" key="6">
    <source>
        <dbReference type="ARBA" id="ARBA00073740"/>
    </source>
</evidence>
<dbReference type="Gene3D" id="1.10.287.110">
    <property type="entry name" value="DnaJ domain"/>
    <property type="match status" value="1"/>
</dbReference>
<evidence type="ECO:0000256" key="9">
    <source>
        <dbReference type="SAM" id="SignalP"/>
    </source>
</evidence>
<keyword evidence="2 9" id="KW-0732">Signal</keyword>
<dbReference type="GO" id="GO:0051787">
    <property type="term" value="F:misfolded protein binding"/>
    <property type="evidence" value="ECO:0007669"/>
    <property type="project" value="TreeGrafter"/>
</dbReference>
<accession>A0A8H7PN42</accession>
<proteinExistence type="predicted"/>
<evidence type="ECO:0000256" key="4">
    <source>
        <dbReference type="ARBA" id="ARBA00022803"/>
    </source>
</evidence>
<dbReference type="GO" id="GO:0034975">
    <property type="term" value="P:protein folding in endoplasmic reticulum"/>
    <property type="evidence" value="ECO:0007669"/>
    <property type="project" value="TreeGrafter"/>
</dbReference>
<dbReference type="AlphaFoldDB" id="A0A8H7PN42"/>
<dbReference type="CDD" id="cd06257">
    <property type="entry name" value="DnaJ"/>
    <property type="match status" value="1"/>
</dbReference>
<dbReference type="SUPFAM" id="SSF46565">
    <property type="entry name" value="Chaperone J-domain"/>
    <property type="match status" value="1"/>
</dbReference>
<dbReference type="InterPro" id="IPR019734">
    <property type="entry name" value="TPR_rpt"/>
</dbReference>
<feature type="repeat" description="TPR" evidence="7">
    <location>
        <begin position="28"/>
        <end position="61"/>
    </location>
</feature>
<gene>
    <name evidence="11" type="ORF">INT43_005455</name>
</gene>
<protein>
    <recommendedName>
        <fullName evidence="6">Tetratricopeptide repeat and J domain-containing co-chaperone DNJ1</fullName>
    </recommendedName>
</protein>
<dbReference type="PANTHER" id="PTHR44140:SF2">
    <property type="entry name" value="LD25575P"/>
    <property type="match status" value="1"/>
</dbReference>
<organism evidence="11 12">
    <name type="scientific">Mortierella isabellina</name>
    <name type="common">Filamentous fungus</name>
    <name type="synonym">Umbelopsis isabellina</name>
    <dbReference type="NCBI Taxonomy" id="91625"/>
    <lineage>
        <taxon>Eukaryota</taxon>
        <taxon>Fungi</taxon>
        <taxon>Fungi incertae sedis</taxon>
        <taxon>Mucoromycota</taxon>
        <taxon>Mucoromycotina</taxon>
        <taxon>Umbelopsidomycetes</taxon>
        <taxon>Umbelopsidales</taxon>
        <taxon>Umbelopsidaceae</taxon>
        <taxon>Umbelopsis</taxon>
    </lineage>
</organism>
<dbReference type="Pfam" id="PF00226">
    <property type="entry name" value="DnaJ"/>
    <property type="match status" value="1"/>
</dbReference>
<dbReference type="InterPro" id="IPR011990">
    <property type="entry name" value="TPR-like_helical_dom_sf"/>
</dbReference>
<comment type="subcellular location">
    <subcellularLocation>
        <location evidence="1">Endoplasmic reticulum lumen</location>
    </subcellularLocation>
</comment>
<dbReference type="SMART" id="SM00271">
    <property type="entry name" value="DnaJ"/>
    <property type="match status" value="1"/>
</dbReference>
<dbReference type="GO" id="GO:0051087">
    <property type="term" value="F:protein-folding chaperone binding"/>
    <property type="evidence" value="ECO:0007669"/>
    <property type="project" value="TreeGrafter"/>
</dbReference>
<dbReference type="InterPro" id="IPR001623">
    <property type="entry name" value="DnaJ_domain"/>
</dbReference>
<dbReference type="Proteomes" id="UP000654370">
    <property type="component" value="Unassembled WGS sequence"/>
</dbReference>
<evidence type="ECO:0000256" key="2">
    <source>
        <dbReference type="ARBA" id="ARBA00022729"/>
    </source>
</evidence>
<feature type="repeat" description="TPR" evidence="7">
    <location>
        <begin position="62"/>
        <end position="95"/>
    </location>
</feature>
<evidence type="ECO:0000256" key="8">
    <source>
        <dbReference type="SAM" id="MobiDB-lite"/>
    </source>
</evidence>
<dbReference type="Pfam" id="PF13432">
    <property type="entry name" value="TPR_16"/>
    <property type="match status" value="1"/>
</dbReference>
<evidence type="ECO:0000259" key="10">
    <source>
        <dbReference type="PROSITE" id="PS50076"/>
    </source>
</evidence>
<feature type="chain" id="PRO_5034637355" description="Tetratricopeptide repeat and J domain-containing co-chaperone DNJ1" evidence="9">
    <location>
        <begin position="24"/>
        <end position="520"/>
    </location>
</feature>
<evidence type="ECO:0000256" key="1">
    <source>
        <dbReference type="ARBA" id="ARBA00004319"/>
    </source>
</evidence>
<feature type="domain" description="J" evidence="10">
    <location>
        <begin position="402"/>
        <end position="470"/>
    </location>
</feature>
<dbReference type="GO" id="GO:0005788">
    <property type="term" value="C:endoplasmic reticulum lumen"/>
    <property type="evidence" value="ECO:0007669"/>
    <property type="project" value="UniProtKB-SubCell"/>
</dbReference>
<feature type="compositionally biased region" description="Gly residues" evidence="8">
    <location>
        <begin position="478"/>
        <end position="491"/>
    </location>
</feature>
<keyword evidence="3" id="KW-0677">Repeat</keyword>
<dbReference type="FunFam" id="1.25.40.10:FF:000224">
    <property type="entry name" value="DnaJ and TPR domain protein"/>
    <property type="match status" value="1"/>
</dbReference>
<dbReference type="Gene3D" id="1.25.40.10">
    <property type="entry name" value="Tetratricopeptide repeat domain"/>
    <property type="match status" value="1"/>
</dbReference>
<keyword evidence="12" id="KW-1185">Reference proteome</keyword>
<evidence type="ECO:0000313" key="11">
    <source>
        <dbReference type="EMBL" id="KAG2176221.1"/>
    </source>
</evidence>